<dbReference type="InterPro" id="IPR019960">
    <property type="entry name" value="T1SS_VCA0849"/>
</dbReference>
<reference evidence="3 4" key="1">
    <citation type="submission" date="2019-02" db="EMBL/GenBank/DDBJ databases">
        <title>Emended description of the genus Rhodopseudomonas and description of Rhodopseudomonas albus sp. nov., a non-phototrophic, heavy-metal-tolerant bacterium isolated from garden soil.</title>
        <authorList>
            <person name="Bao Z."/>
            <person name="Cao W.W."/>
            <person name="Sato Y."/>
            <person name="Nishizawa T."/>
            <person name="Zhao J."/>
            <person name="Guo Y."/>
            <person name="Ohta H."/>
        </authorList>
    </citation>
    <scope>NUCLEOTIDE SEQUENCE [LARGE SCALE GENOMIC DNA]</scope>
    <source>
        <strain evidence="3 4">SK50-23</strain>
    </source>
</reference>
<dbReference type="InterPro" id="IPR043824">
    <property type="entry name" value="DUF5801"/>
</dbReference>
<dbReference type="InterPro" id="IPR001343">
    <property type="entry name" value="Hemolysn_Ca-bd"/>
</dbReference>
<name>A0ABX8A627_9BRAD</name>
<feature type="region of interest" description="Disordered" evidence="1">
    <location>
        <begin position="1895"/>
        <end position="1916"/>
    </location>
</feature>
<sequence length="5603" mass="566981">MPDPTGVKPIGEIKTSAGGDESQGQLQALFGVYKNAGADGEKSTTYAYSFSLTGAGEGGGVATQLHVTDATGHYSDTTIYLFRISDTEIVGYVGNSQTGDIALRLTLTDAGNLSGAQFIVDQYMAIDHGNDGNNFDSIQSLLLAGQNASLGITLTATITDNDGDKVSDSATVSLATNASSGIDFQDDGPTLSVAPHNVASNDFFFSGFTPYGNWGANSGIATGTSGSWTIGGTAPTDPNNPDQYGTGTIQLERVGDGYQGMHTSTGGFMVDLDATARDISLTQTVNGLVPGQTYILSFEAGAPVPGSAHLQVWFGGQLVADIDPTNAMKIYTVEVTAGSGSNVLEFRETGAPDNQGTYLANVKIVDAIVIDETPGVDAASNETTDPAIIALFNGVNNKGSDAGMGPAQYATGKSSALDVTVDFGTDGPQGGNAAAATVYNLIAVNGTFSGLSTSAGQAIQLFSENGGTIIVGRYDSNGVGGVTSADNAAFAITINPQTGVISIVQYVSLSHPDHNSYDEGIYLNSGVLKANVTVTDGDGDHVSKAADISGMIRFEDDGPSLTGKIIERTVDEDDIRTSWSQGNSPNDGDADGSLTEGSTGAAIVTGSLSSLVKAGADDPGKFSFTATAVNQLQALHLFSKETATGNGENGKELVYSNPVTNGNEIVITAYEPNPQGNPVFSITLNTVTGAYEFRLFDELIHTVGDGENTMLRSGPDGSISGLDLGSIINFTDRDGDSINLGGKFIIKITDDVPHADIDIGRGSVTIDESAGNQADDTTSAAVKNQFASIAINVNGALAYARSDVAVVVNNSDIGADSPPYPHQYALGLAQGVVFSGLYVTDGTATGSKINLSVNDAGLVIGTVAEGALAGQIAFAIAIASDGRVSVAQYLPIRHDDRGDFNESNDNGSNSADASPNDTPNPVQQNLDGKITVTLTVKDSDGDTSTDTVNIGKLITFLDDGPSVSSNAAVALEDDDLPGGIDGGPGDDNAPLNATGTLSHDYGADGPGKLVLTGTDLPAGFSMSLASDGLSMIISQGNRPVLKIELTNDTDGAYKVTQLNPIDHPTLNGQNGDDTENNLPFTVKYSVTDGDGDTITGSIKIDVDDDSPEPKFILQSGASVTIDETAGLQNATATPNVVGDKDDNDVAIPFPVAVTNPGNPGSTSTLNGAPAVAQSAGPVVVVTPNYGADGPGSTVFAIDVPGNNAVDSGLRTTVGDRPIYLFEVNSTLIVGRYDVNGGSISSSDPAAFAIHIDPTTGKLTVVQYVAIEHDDRGDFDEYNDNGSSANDASPDDGRPIQQAITNGAVRVTVTVTDHDGDSVSESFNIGNKIVFEDDGPTVQVTVTNEASVVLETQDAETIGQNVSDTAVSTADFSGVFGVVSSFGADGAGPNGGVTSTYKLSLAVSEGTPTGLLSNGLGIRLYIDANGVITGSTATSENAINAGNSIFRIEVSSDGTVKLTQFAQIDHLTTDPTPTGAPYADHVVSLADGLVNLTRTVSVTDGDGDKATSSATVDLGGNIRFDDDGPKATPTTSRSVDEDDLGTGNQNTNSPGDDGAAGPVSFIGTLGFSSGADAPATVGFGPLGGTAVVDANGVAITSGGLALTYLWVSGTNTLYATTDGTTAGAAFSIQVTNPSTGAYSFSLLTQLDHPGHDADGQNDGPQTAYEDNLALNLTYTVKDFDGDTATGTLSISIDDDMPIIGAQPGGPPVNLIVNGSFEQHGALNNAGSGFGTFTGITGWTYGSDHVPFEIQVDPNGGATGGLAAQDGNSKVELDSDPSGNSTQLLNATIQQTISTPLTEGDVYELTFWYAPRPDDGNPDSSSMNVIWNGNVVYSIDSTNQPAGWQLITVYVTAQAGSNTVGFQGSGQANQLGAFLDNVSLVAMGEVFVDEDGLTGALSQGNHDSQPGDKVVANTDNDNNEATSTGNLYIKWGADDADKGVDGVSGPFNAFVQDAPGGVGNRSVTFTNTVVAVTGVGSLLSHGEPVTFVLNADKTVLTGMAGDRAVIQISLSDEGSGKFRVVLLDQLDHAPGGNENDIHLSFNFTATDSDGDAVNGSFKVGINDDMPVAATGAYVTGQVDEDDLSAGVDGDNSTGIPAEGNGPSDSTTDKFTFTKASLNNLIANIGADETGSVILQSAFATGTVVKDVDGHDVKSHGVTVKYAVSGNDVVGFADANGNGQLDVGEKNVFRLSQSANGDIKFDLQDQIDHPYGSGDGGILELNLSAAVVITDYDGDKVPVASGAFTVKVENDIPANTSAYVQVGVAEDYLSTSATPPDAVSGNQPGTAYSSDKVEIKTTDLLTLVVSGADDDVQFSLNQAVTGMAVTVDNWMVTSHGSSIILDYVNGQIIGFADTGSANYTYEAGDRIVFTLTPSATGFVFDLRDKIDHNNGLATTGSGDAKTLVLDLSKALVATDFDGDAVNLGLGSIRITIENDIPVAGVSTVNLDEDGLANGNPGGVGDYDPSGAPNSNGPITVNAALNVNFGADGAGSTAFLTSAGTITLPANGGFTVGSASATSIVINQNGVGVLQITLTNPATGAYTVTQLKPIDHPDGSNENDVSFTIGYQATDYDGDTSTGSFTIVVNDDTPTIVAATGALPSLTVDETVLTTDDTASFAGNFTAHYGADGAAASGGLTYAVGISAKGADSGLTDTATGHHVFLFLESGVVVGREGADATAAETGQVVFKVSVNAAGDVTLDQQRPVVHDNANNPDEGRTLSAANLVTLTATITDHDNDSATATLNIGQSLTFKDDGPSINVIQGAEAAIELTTHDALTIGSNFDTATAAANFGAVFSIGSWSYGADGAGTPPVLTYALSLVTAGGDSGLNSHGADIHLYTVGGVVVGSTSNVAPISATDPSVVFSLSVDGSGVVTLTQYQQIDHTVASSGSYSNDVAVLANDLVKLTATATVVDRDQDSKSDSETVDLGGNIRFTDDGPSAQNTVATVVLDDEKQPFGIDGGPDDLAGGNLSVASGDLLASGGADGIKSFAFSDASLTVTNSANATGTTLSVIHVDPVTHMPTTEAVKLLWVANGDGGTLYGLTEGGHYSTTTNPAFTLTVDGSGHYTFSANAPFSHPFTDADFQNNGPDVEFEDELTLNFTYTVKDGDNDTATATLSIKVDDDTPDAVSESYEATEGRLASANIVLVIDTSGSMEGERLTLAKQAAVNLLNSPNVDFNQIMVVNFSGGASINTEAGHVWTSKQDAINYINGLTAGGNTNYDAAVGEVISQWGGGPTAATKTLLYFITDGQPSSGGGLNSAEQLAWETFLANNHVDASYAVGIDTSVTDSDLTPIAWAPGNANLPPVVIQNASDLNLLLQGSLPGNPSGNILSNDHFGADGGYIQSVTIGGVVFTFNGDHTIVSSGTFEAGFSLVSNSGTQIVVNTAIGGKIIFNFASNGLNQAGDWDYLAPSSGIDNQNSIEAFKYTLVDGDGDGSSATLTITVKPSAVPSIEITPASQDVHEAGLPPRAGEPAGSAEAADGNPNNNSVQSEAVSGSFKVISPDALASIKIVPDGNDTAVTITLTQLNGATPGAPVVIDTAEGKLEITGYNANTGVVTYVYTLQDNQNHAGGAVTDVFTITATDVNNDTSPAVTLTINIVDDLPVAVADTDSIAAGSFAAATGNVISGVGTTNNGADSQGADGVVVAGVAAGNTNANLDSTGTVGTVVNGTYGKLTLNADGSYSYARNPGSQGGVSDVFTYTVKDGDGDLSHTTLTIAIGDTTPASTIPAAGGATTTVYEAGLPARGNEPAGSNAAANSETTSGTISFTSVDGLQAVSLGGHALTTASQTFSDGLTASYSYNAATGAGTITYSYTLQDNTLADPSSVSFAVVVTDADGDAAPAGNLVIKIVDDAPVAVADTDSIAAGSFAAATGNVISGVGTTNNGADSQGADGVVVAGVAAGNTNANLDSTGTVGTVVNGTYGKLTLNADGSYSYARNPGSQGGVSDVFTYTVKDGDGDLSHTTLTIAIGDTTPTSTIPAAGGATTTVYEAGLPARGNEPAGSNAAANNETTSGTISFTSVDGLQAVSLGGHALTTASQTFSDGLTASYSYNAATGAGTITYSYTLQDNTLADPSSVSFAVVVTDADGDTAPAGNLVITIVDDAPVAVAGPNFTVAETASATTGVNLLANDTQGADGAKLTHVSFDGGANWEAVNSSGTTTLTTTNGTYVFQANGDWSFDPSVNASTSDTTGNFTYRITDGDGDMSTAVQVVNITNTQTPLLLVGSNAGDIVGQGAGHTVANPQGQSNGELVGSGLDDKIVGDTGSVTVTSGQKANIVLVLDRSPSMTGDDGAISGGTDRFTAMKNAVTALLDSLGTSGASAIRVHVVQFDGDAQSIGTFDIVNGAVSTAELTQAKTAINGMLTAEQPGGTGPGGTNYEAALYEAYKWINGDTNKDPLANADINKVLFISDGEPNYYMSGEHGTSTFGNATSAMQHVLGTANGDNNSNEVKMIKESTAFGNGFTIDAIGIAISDLSNLNDVEDGVAGSAGGGSALNVTTAAQLVAAVSVLGGSTELAAAGNDSIKGGAGADIIFGDVLNTDALKATYPQIPANLQIAGSGWAVIAWLETNVSAWGGRAGTLTYIQANHQALSVESGRTGGNDIIDGGTGDDIIYGQEGNDQISGGDGNDTITGGTGVDTMTGGAGNDTFRLANGEFVSGESIDGGADNDTIVLTNATVVDFTTGTITGVETVTGSSGNDTVTMSAQQWAAFNAIDLAGGTDALNVRVSGIADISTATLTSVANTETGGLSGSAGNDTITLRGDQLDAILIGAGTIDLGLGTNTINLKSTSSDLNGLSDTALANVQTISAATAAAAVTITLASQSENLTVTGSSFDDTLTGGSGADTIAGGAGNDTITGGLGADVLSGGAGNDTFRLANGDFVGAESIDGGADTDTILLTNATVVNFTTGTLTSIEKLTGSTGDDNVTLTATQLSALTSLDLAGGTDTLQISGSFTSSSDAQIEGVENITLTGASTLNLSNQNEGFTITGSSGADSITGGLGDDTIIGAQNDTLLNGGGGNDTLQLGANFNNGNNAQIVNIENVVLTAAVTVNLSNQTEGFRITGSSGADSITGGSGDDTIIGAQNDTLLNGGGGTDTLVVGANFTSANNNQIQGIEIISAVDAAAGVKLNFNNQTEALTILGSAFSDTIVGGSGNDILTGNGGADQFRLRSNGGTDTVTDYIAGTDKIGFLDLGSSSSSATGSVNFAATTGTAAGASLNSTDFQIRATITAIAGNDDNHVVRLTDGQTTNQITTGIGGNNSQNIYVLVFNTTTQRGEIWFDTDWDDVGGRTKVATLDNVTTLDQLTQITAADIVVYNSVADPIVLDLGTPGISFSSLDHGVKFDINHDDAKDQIAWTNGQDGLLALDVDRSGKIESGSELFTPDFAGGHFADGIAALASLDSNHDGVIDSHDQAFGDLVVWQDANHNGVSDEGELFKLGDLGITGIDLAVTASDTVIDGQSVPFTGTFTYADGTKGTFVEVDFDTVLGEPGQTVTGTDGVQDVFAVSGIGAGHVDTITNFNGAEGDKLDLSALLDAVFEPGANVENFVHLAQSENGITVQVDTTGQGNFAGGAHDVAVLANYGAVSHGDIVNMVFAGTEHQLQATG</sequence>
<dbReference type="SMART" id="SM00327">
    <property type="entry name" value="VWA"/>
    <property type="match status" value="2"/>
</dbReference>
<feature type="region of interest" description="Disordered" evidence="1">
    <location>
        <begin position="3453"/>
        <end position="3487"/>
    </location>
</feature>
<feature type="compositionally biased region" description="Polar residues" evidence="1">
    <location>
        <begin position="577"/>
        <end position="586"/>
    </location>
</feature>
<feature type="region of interest" description="Disordered" evidence="1">
    <location>
        <begin position="572"/>
        <end position="598"/>
    </location>
</feature>
<feature type="compositionally biased region" description="Polar residues" evidence="1">
    <location>
        <begin position="919"/>
        <end position="928"/>
    </location>
</feature>
<dbReference type="Gene3D" id="2.60.120.260">
    <property type="entry name" value="Galactose-binding domain-like"/>
    <property type="match status" value="1"/>
</dbReference>
<dbReference type="InterPro" id="IPR006626">
    <property type="entry name" value="PbH1"/>
</dbReference>
<feature type="domain" description="VWFA" evidence="2">
    <location>
        <begin position="4273"/>
        <end position="4482"/>
    </location>
</feature>
<accession>A0ABX8A627</accession>
<keyword evidence="4" id="KW-1185">Reference proteome</keyword>
<feature type="region of interest" description="Disordered" evidence="1">
    <location>
        <begin position="1271"/>
        <end position="1293"/>
    </location>
</feature>
<evidence type="ECO:0000256" key="1">
    <source>
        <dbReference type="SAM" id="MobiDB-lite"/>
    </source>
</evidence>
<dbReference type="SMART" id="SM00710">
    <property type="entry name" value="PbH1"/>
    <property type="match status" value="8"/>
</dbReference>
<feature type="compositionally biased region" description="Low complexity" evidence="1">
    <location>
        <begin position="903"/>
        <end position="917"/>
    </location>
</feature>
<evidence type="ECO:0000313" key="3">
    <source>
        <dbReference type="EMBL" id="QUS39179.1"/>
    </source>
</evidence>
<dbReference type="Gene3D" id="3.40.50.410">
    <property type="entry name" value="von Willebrand factor, type A domain"/>
    <property type="match status" value="2"/>
</dbReference>
<dbReference type="InterPro" id="IPR036465">
    <property type="entry name" value="vWFA_dom_sf"/>
</dbReference>
<dbReference type="Pfam" id="PF17963">
    <property type="entry name" value="Big_9"/>
    <property type="match status" value="1"/>
</dbReference>
<dbReference type="EMBL" id="CP036498">
    <property type="protein sequence ID" value="QUS39179.1"/>
    <property type="molecule type" value="Genomic_DNA"/>
</dbReference>
<dbReference type="InterPro" id="IPR018511">
    <property type="entry name" value="Hemolysin-typ_Ca-bd_CS"/>
</dbReference>
<dbReference type="Pfam" id="PF13519">
    <property type="entry name" value="VWA_2"/>
    <property type="match status" value="2"/>
</dbReference>
<dbReference type="NCBIfam" id="TIGR03661">
    <property type="entry name" value="T1SS_VCA0849"/>
    <property type="match status" value="1"/>
</dbReference>
<feature type="region of interest" description="Disordered" evidence="1">
    <location>
        <begin position="974"/>
        <end position="996"/>
    </location>
</feature>
<feature type="region of interest" description="Disordered" evidence="1">
    <location>
        <begin position="2083"/>
        <end position="2104"/>
    </location>
</feature>
<evidence type="ECO:0000259" key="2">
    <source>
        <dbReference type="PROSITE" id="PS50234"/>
    </source>
</evidence>
<dbReference type="PRINTS" id="PR00313">
    <property type="entry name" value="CABNDNGRPT"/>
</dbReference>
<organism evidence="3 4">
    <name type="scientific">Tardiphaga alba</name>
    <dbReference type="NCBI Taxonomy" id="340268"/>
    <lineage>
        <taxon>Bacteria</taxon>
        <taxon>Pseudomonadati</taxon>
        <taxon>Pseudomonadota</taxon>
        <taxon>Alphaproteobacteria</taxon>
        <taxon>Hyphomicrobiales</taxon>
        <taxon>Nitrobacteraceae</taxon>
        <taxon>Tardiphaga</taxon>
    </lineage>
</organism>
<dbReference type="SUPFAM" id="SSF51120">
    <property type="entry name" value="beta-Roll"/>
    <property type="match status" value="4"/>
</dbReference>
<feature type="domain" description="VWFA" evidence="2">
    <location>
        <begin position="3139"/>
        <end position="3318"/>
    </location>
</feature>
<feature type="region of interest" description="Disordered" evidence="1">
    <location>
        <begin position="895"/>
        <end position="928"/>
    </location>
</feature>
<dbReference type="PROSITE" id="PS00330">
    <property type="entry name" value="HEMOLYSIN_CALCIUM"/>
    <property type="match status" value="5"/>
</dbReference>
<dbReference type="PROSITE" id="PS50234">
    <property type="entry name" value="VWFA"/>
    <property type="match status" value="2"/>
</dbReference>
<evidence type="ECO:0000313" key="4">
    <source>
        <dbReference type="Proteomes" id="UP000682843"/>
    </source>
</evidence>
<dbReference type="SUPFAM" id="SSF53300">
    <property type="entry name" value="vWA-like"/>
    <property type="match status" value="2"/>
</dbReference>
<dbReference type="Pfam" id="PF19116">
    <property type="entry name" value="DUF5801"/>
    <property type="match status" value="10"/>
</dbReference>
<dbReference type="Gene3D" id="2.150.10.10">
    <property type="entry name" value="Serralysin-like metalloprotease, C-terminal"/>
    <property type="match status" value="2"/>
</dbReference>
<dbReference type="CDD" id="cd00198">
    <property type="entry name" value="vWFA"/>
    <property type="match status" value="2"/>
</dbReference>
<feature type="region of interest" description="Disordered" evidence="1">
    <location>
        <begin position="1499"/>
        <end position="1555"/>
    </location>
</feature>
<dbReference type="Pfam" id="PF00353">
    <property type="entry name" value="HemolysinCabind"/>
    <property type="match status" value="6"/>
</dbReference>
<dbReference type="InterPro" id="IPR002035">
    <property type="entry name" value="VWF_A"/>
</dbReference>
<protein>
    <submittedName>
        <fullName evidence="3">VWA domain-containing protein</fullName>
    </submittedName>
</protein>
<feature type="region of interest" description="Disordered" evidence="1">
    <location>
        <begin position="1"/>
        <end position="21"/>
    </location>
</feature>
<dbReference type="Proteomes" id="UP000682843">
    <property type="component" value="Chromosome"/>
</dbReference>
<dbReference type="RefSeq" id="WP_211912724.1">
    <property type="nucleotide sequence ID" value="NZ_CP036498.1"/>
</dbReference>
<gene>
    <name evidence="3" type="ORF">RPMA_10255</name>
</gene>
<dbReference type="InterPro" id="IPR011049">
    <property type="entry name" value="Serralysin-like_metalloprot_C"/>
</dbReference>
<proteinExistence type="predicted"/>